<keyword evidence="2" id="KW-1185">Reference proteome</keyword>
<protein>
    <submittedName>
        <fullName evidence="1">Uncharacterized protein</fullName>
    </submittedName>
</protein>
<accession>A0A0L0BWT2</accession>
<evidence type="ECO:0000313" key="1">
    <source>
        <dbReference type="EMBL" id="KNC23709.1"/>
    </source>
</evidence>
<sequence length="175" mass="19083">MCLNNIFSEDTSGVDVELVVLVNPTEGKFALTEIGRAGTRHFFGDASGVVQGEEDELEHLASEMIGVATYFLGVVEVDEDDSAGDKFESIVMVGEKESLEISENVLFDIDNFLPTLLIAVICFSDVETLSENVRFSEHLDAETIGVDTSEDEFSQKFLASGVAALDEDELEMLSE</sequence>
<dbReference type="Proteomes" id="UP000037069">
    <property type="component" value="Unassembled WGS sequence"/>
</dbReference>
<name>A0A0L0BWT2_LUCCU</name>
<proteinExistence type="predicted"/>
<dbReference type="EMBL" id="JRES01001304">
    <property type="protein sequence ID" value="KNC23709.1"/>
    <property type="molecule type" value="Genomic_DNA"/>
</dbReference>
<dbReference type="AlphaFoldDB" id="A0A0L0BWT2"/>
<gene>
    <name evidence="1" type="ORF">FF38_01231</name>
</gene>
<organism evidence="1 2">
    <name type="scientific">Lucilia cuprina</name>
    <name type="common">Green bottle fly</name>
    <name type="synonym">Australian sheep blowfly</name>
    <dbReference type="NCBI Taxonomy" id="7375"/>
    <lineage>
        <taxon>Eukaryota</taxon>
        <taxon>Metazoa</taxon>
        <taxon>Ecdysozoa</taxon>
        <taxon>Arthropoda</taxon>
        <taxon>Hexapoda</taxon>
        <taxon>Insecta</taxon>
        <taxon>Pterygota</taxon>
        <taxon>Neoptera</taxon>
        <taxon>Endopterygota</taxon>
        <taxon>Diptera</taxon>
        <taxon>Brachycera</taxon>
        <taxon>Muscomorpha</taxon>
        <taxon>Oestroidea</taxon>
        <taxon>Calliphoridae</taxon>
        <taxon>Luciliinae</taxon>
        <taxon>Lucilia</taxon>
    </lineage>
</organism>
<evidence type="ECO:0000313" key="2">
    <source>
        <dbReference type="Proteomes" id="UP000037069"/>
    </source>
</evidence>
<comment type="caution">
    <text evidence="1">The sequence shown here is derived from an EMBL/GenBank/DDBJ whole genome shotgun (WGS) entry which is preliminary data.</text>
</comment>
<reference evidence="1 2" key="1">
    <citation type="journal article" date="2015" name="Nat. Commun.">
        <title>Lucilia cuprina genome unlocks parasitic fly biology to underpin future interventions.</title>
        <authorList>
            <person name="Anstead C.A."/>
            <person name="Korhonen P.K."/>
            <person name="Young N.D."/>
            <person name="Hall R.S."/>
            <person name="Jex A.R."/>
            <person name="Murali S.C."/>
            <person name="Hughes D.S."/>
            <person name="Lee S.F."/>
            <person name="Perry T."/>
            <person name="Stroehlein A.J."/>
            <person name="Ansell B.R."/>
            <person name="Breugelmans B."/>
            <person name="Hofmann A."/>
            <person name="Qu J."/>
            <person name="Dugan S."/>
            <person name="Lee S.L."/>
            <person name="Chao H."/>
            <person name="Dinh H."/>
            <person name="Han Y."/>
            <person name="Doddapaneni H.V."/>
            <person name="Worley K.C."/>
            <person name="Muzny D.M."/>
            <person name="Ioannidis P."/>
            <person name="Waterhouse R.M."/>
            <person name="Zdobnov E.M."/>
            <person name="James P.J."/>
            <person name="Bagnall N.H."/>
            <person name="Kotze A.C."/>
            <person name="Gibbs R.A."/>
            <person name="Richards S."/>
            <person name="Batterham P."/>
            <person name="Gasser R.B."/>
        </authorList>
    </citation>
    <scope>NUCLEOTIDE SEQUENCE [LARGE SCALE GENOMIC DNA]</scope>
    <source>
        <strain evidence="1 2">LS</strain>
        <tissue evidence="1">Full body</tissue>
    </source>
</reference>